<dbReference type="EMBL" id="CAJOBA010048629">
    <property type="protein sequence ID" value="CAF4214598.1"/>
    <property type="molecule type" value="Genomic_DNA"/>
</dbReference>
<evidence type="ECO:0000313" key="4">
    <source>
        <dbReference type="Proteomes" id="UP000663829"/>
    </source>
</evidence>
<sequence length="163" mass="19480">MASINNENNSSEPFKDDKEFWIHQEPFQTNKDHGKWQWIPTFLRKEALAWYITKYEELRWPSDNRTRLDYEVRQQRETFRKTTTTHERDVLNVVINTGTQLLRKEEEEVNDDQQAQLQQGVIGTIGQDRTLLLIKLYCILEQLWMNRKLNARKGLLATSIDDL</sequence>
<protein>
    <submittedName>
        <fullName evidence="1">Uncharacterized protein</fullName>
    </submittedName>
</protein>
<gene>
    <name evidence="1" type="ORF">GPM918_LOCUS10032</name>
    <name evidence="2" type="ORF">SRO942_LOCUS10033</name>
    <name evidence="3" type="ORF">TMI583_LOCUS34234</name>
</gene>
<accession>A0A814BDV9</accession>
<dbReference type="EMBL" id="CAJNOQ010001929">
    <property type="protein sequence ID" value="CAF0928125.1"/>
    <property type="molecule type" value="Genomic_DNA"/>
</dbReference>
<reference evidence="1" key="1">
    <citation type="submission" date="2021-02" db="EMBL/GenBank/DDBJ databases">
        <authorList>
            <person name="Nowell W R."/>
        </authorList>
    </citation>
    <scope>NUCLEOTIDE SEQUENCE</scope>
</reference>
<dbReference type="Proteomes" id="UP000663829">
    <property type="component" value="Unassembled WGS sequence"/>
</dbReference>
<dbReference type="AlphaFoldDB" id="A0A814BDV9"/>
<evidence type="ECO:0000313" key="1">
    <source>
        <dbReference type="EMBL" id="CAF0928125.1"/>
    </source>
</evidence>
<comment type="caution">
    <text evidence="1">The sequence shown here is derived from an EMBL/GenBank/DDBJ whole genome shotgun (WGS) entry which is preliminary data.</text>
</comment>
<organism evidence="1 4">
    <name type="scientific">Didymodactylos carnosus</name>
    <dbReference type="NCBI Taxonomy" id="1234261"/>
    <lineage>
        <taxon>Eukaryota</taxon>
        <taxon>Metazoa</taxon>
        <taxon>Spiralia</taxon>
        <taxon>Gnathifera</taxon>
        <taxon>Rotifera</taxon>
        <taxon>Eurotatoria</taxon>
        <taxon>Bdelloidea</taxon>
        <taxon>Philodinida</taxon>
        <taxon>Philodinidae</taxon>
        <taxon>Didymodactylos</taxon>
    </lineage>
</organism>
<dbReference type="EMBL" id="CAJOBC010001929">
    <property type="protein sequence ID" value="CAF3706485.1"/>
    <property type="molecule type" value="Genomic_DNA"/>
</dbReference>
<dbReference type="Proteomes" id="UP000681722">
    <property type="component" value="Unassembled WGS sequence"/>
</dbReference>
<keyword evidence="4" id="KW-1185">Reference proteome</keyword>
<name>A0A814BDV9_9BILA</name>
<proteinExistence type="predicted"/>
<evidence type="ECO:0000313" key="2">
    <source>
        <dbReference type="EMBL" id="CAF3706485.1"/>
    </source>
</evidence>
<dbReference type="Proteomes" id="UP000682733">
    <property type="component" value="Unassembled WGS sequence"/>
</dbReference>
<evidence type="ECO:0000313" key="3">
    <source>
        <dbReference type="EMBL" id="CAF4214598.1"/>
    </source>
</evidence>